<sequence>MSSTPGDNPPPSPLQDNSRFGADASTGPDELDAGPVIRAERFPRWFLLTAGILALVLAVAGAGIAAWRINASKPQVVITASGPRTPWEMVPPLSVDEYSRDASAADTPSANPTTKKQTIAATYARSGQNTVVLLMSRPEKDAKKFMVDLGMNSVIATEDGFCGTSVDTNRDSCALIRDNTAIMVVDLVGLSRADLMTLAHKFADSLAA</sequence>
<feature type="region of interest" description="Disordered" evidence="1">
    <location>
        <begin position="1"/>
        <end position="33"/>
    </location>
</feature>
<evidence type="ECO:0000256" key="1">
    <source>
        <dbReference type="SAM" id="MobiDB-lite"/>
    </source>
</evidence>
<dbReference type="RefSeq" id="WP_123575820.1">
    <property type="nucleotide sequence ID" value="NZ_RKHG01000001.1"/>
</dbReference>
<keyword evidence="2" id="KW-1133">Transmembrane helix</keyword>
<evidence type="ECO:0000313" key="3">
    <source>
        <dbReference type="EMBL" id="ROR54842.1"/>
    </source>
</evidence>
<proteinExistence type="predicted"/>
<protein>
    <submittedName>
        <fullName evidence="3">Uncharacterized protein</fullName>
    </submittedName>
</protein>
<dbReference type="Proteomes" id="UP000275749">
    <property type="component" value="Unassembled WGS sequence"/>
</dbReference>
<name>A0A3N1ZXG3_9ACTN</name>
<gene>
    <name evidence="3" type="ORF">EDD41_2075</name>
</gene>
<keyword evidence="2" id="KW-0812">Transmembrane</keyword>
<reference evidence="3 4" key="1">
    <citation type="submission" date="2018-11" db="EMBL/GenBank/DDBJ databases">
        <title>Sequencing the genomes of 1000 actinobacteria strains.</title>
        <authorList>
            <person name="Klenk H.-P."/>
        </authorList>
    </citation>
    <scope>NUCLEOTIDE SEQUENCE [LARGE SCALE GENOMIC DNA]</scope>
    <source>
        <strain evidence="3 4">DSM 10546</strain>
    </source>
</reference>
<feature type="transmembrane region" description="Helical" evidence="2">
    <location>
        <begin position="45"/>
        <end position="67"/>
    </location>
</feature>
<evidence type="ECO:0000313" key="4">
    <source>
        <dbReference type="Proteomes" id="UP000275749"/>
    </source>
</evidence>
<keyword evidence="2" id="KW-0472">Membrane</keyword>
<dbReference type="EMBL" id="RKHG01000001">
    <property type="protein sequence ID" value="ROR54842.1"/>
    <property type="molecule type" value="Genomic_DNA"/>
</dbReference>
<accession>A0A3N1ZXG3</accession>
<organism evidence="3 4">
    <name type="scientific">Luteococcus japonicus</name>
    <dbReference type="NCBI Taxonomy" id="33984"/>
    <lineage>
        <taxon>Bacteria</taxon>
        <taxon>Bacillati</taxon>
        <taxon>Actinomycetota</taxon>
        <taxon>Actinomycetes</taxon>
        <taxon>Propionibacteriales</taxon>
        <taxon>Propionibacteriaceae</taxon>
        <taxon>Luteococcus</taxon>
    </lineage>
</organism>
<comment type="caution">
    <text evidence="3">The sequence shown here is derived from an EMBL/GenBank/DDBJ whole genome shotgun (WGS) entry which is preliminary data.</text>
</comment>
<dbReference type="AlphaFoldDB" id="A0A3N1ZXG3"/>
<evidence type="ECO:0000256" key="2">
    <source>
        <dbReference type="SAM" id="Phobius"/>
    </source>
</evidence>